<evidence type="ECO:0000313" key="10">
    <source>
        <dbReference type="Proteomes" id="UP000198908"/>
    </source>
</evidence>
<dbReference type="InterPro" id="IPR017871">
    <property type="entry name" value="ABC_transporter-like_CS"/>
</dbReference>
<gene>
    <name evidence="9" type="ORF">SAMN05421548_12875</name>
</gene>
<accession>A0A1G6YRP0</accession>
<keyword evidence="3" id="KW-1003">Cell membrane</keyword>
<dbReference type="Pfam" id="PF00005">
    <property type="entry name" value="ABC_tran"/>
    <property type="match status" value="1"/>
</dbReference>
<dbReference type="STRING" id="416944.SAMN05421548_12875"/>
<keyword evidence="4" id="KW-0997">Cell inner membrane</keyword>
<keyword evidence="10" id="KW-1185">Reference proteome</keyword>
<dbReference type="SUPFAM" id="SSF52540">
    <property type="entry name" value="P-loop containing nucleoside triphosphate hydrolases"/>
    <property type="match status" value="1"/>
</dbReference>
<reference evidence="10" key="1">
    <citation type="submission" date="2016-09" db="EMBL/GenBank/DDBJ databases">
        <authorList>
            <person name="Varghese N."/>
            <person name="Submissions S."/>
        </authorList>
    </citation>
    <scope>NUCLEOTIDE SEQUENCE [LARGE SCALE GENOMIC DNA]</scope>
    <source>
        <strain evidence="10">TNe-862</strain>
    </source>
</reference>
<dbReference type="GO" id="GO:0005524">
    <property type="term" value="F:ATP binding"/>
    <property type="evidence" value="ECO:0007669"/>
    <property type="project" value="UniProtKB-KW"/>
</dbReference>
<comment type="similarity">
    <text evidence="1">Belongs to the ABC transporter superfamily.</text>
</comment>
<sequence length="239" mass="26726">MAPPDAMLEVRDLHAYYGKSHILHGVEMQVGEGEIVALLGRNGVGRSTLAKAIMGLVRCEGQILLRGKDVRGLRTFEVAQAGIGYVPENRDIFPTLTVRQNLVLGEKRSRSRQKPRWRLDDMYRMFPRLKEREDTAAGLLSGGEQQMLTLCRTLMGDPDLIIIDEPTEGLAPLVVAQVGEYLKTLKARGISVLLVEQKQAIALDISQRVYVMGHGQIVFEGTPQQLRADARVRQEWLEV</sequence>
<dbReference type="PROSITE" id="PS50893">
    <property type="entry name" value="ABC_TRANSPORTER_2"/>
    <property type="match status" value="1"/>
</dbReference>
<evidence type="ECO:0000256" key="5">
    <source>
        <dbReference type="ARBA" id="ARBA00022741"/>
    </source>
</evidence>
<dbReference type="InterPro" id="IPR027417">
    <property type="entry name" value="P-loop_NTPase"/>
</dbReference>
<dbReference type="AlphaFoldDB" id="A0A1G6YRP0"/>
<keyword evidence="7" id="KW-0029">Amino-acid transport</keyword>
<keyword evidence="5" id="KW-0547">Nucleotide-binding</keyword>
<dbReference type="InterPro" id="IPR003439">
    <property type="entry name" value="ABC_transporter-like_ATP-bd"/>
</dbReference>
<evidence type="ECO:0000256" key="1">
    <source>
        <dbReference type="ARBA" id="ARBA00005417"/>
    </source>
</evidence>
<dbReference type="PANTHER" id="PTHR43820:SF2">
    <property type="entry name" value="ABC TRANSPORTER ATP-BINDING PROTEIN"/>
    <property type="match status" value="1"/>
</dbReference>
<evidence type="ECO:0000256" key="3">
    <source>
        <dbReference type="ARBA" id="ARBA00022475"/>
    </source>
</evidence>
<dbReference type="Gene3D" id="3.40.50.300">
    <property type="entry name" value="P-loop containing nucleotide triphosphate hydrolases"/>
    <property type="match status" value="1"/>
</dbReference>
<evidence type="ECO:0000256" key="6">
    <source>
        <dbReference type="ARBA" id="ARBA00022840"/>
    </source>
</evidence>
<evidence type="ECO:0000256" key="2">
    <source>
        <dbReference type="ARBA" id="ARBA00022448"/>
    </source>
</evidence>
<dbReference type="GO" id="GO:0015658">
    <property type="term" value="F:branched-chain amino acid transmembrane transporter activity"/>
    <property type="evidence" value="ECO:0007669"/>
    <property type="project" value="TreeGrafter"/>
</dbReference>
<evidence type="ECO:0000259" key="8">
    <source>
        <dbReference type="PROSITE" id="PS50893"/>
    </source>
</evidence>
<proteinExistence type="inferred from homology"/>
<dbReference type="CDD" id="cd03224">
    <property type="entry name" value="ABC_TM1139_LivF_branched"/>
    <property type="match status" value="1"/>
</dbReference>
<dbReference type="SMART" id="SM00382">
    <property type="entry name" value="AAA"/>
    <property type="match status" value="1"/>
</dbReference>
<dbReference type="Proteomes" id="UP000198908">
    <property type="component" value="Unassembled WGS sequence"/>
</dbReference>
<keyword evidence="2" id="KW-0813">Transport</keyword>
<dbReference type="GO" id="GO:0016887">
    <property type="term" value="F:ATP hydrolysis activity"/>
    <property type="evidence" value="ECO:0007669"/>
    <property type="project" value="InterPro"/>
</dbReference>
<evidence type="ECO:0000256" key="7">
    <source>
        <dbReference type="ARBA" id="ARBA00022970"/>
    </source>
</evidence>
<organism evidence="9 10">
    <name type="scientific">Paraburkholderia lycopersici</name>
    <dbReference type="NCBI Taxonomy" id="416944"/>
    <lineage>
        <taxon>Bacteria</taxon>
        <taxon>Pseudomonadati</taxon>
        <taxon>Pseudomonadota</taxon>
        <taxon>Betaproteobacteria</taxon>
        <taxon>Burkholderiales</taxon>
        <taxon>Burkholderiaceae</taxon>
        <taxon>Paraburkholderia</taxon>
    </lineage>
</organism>
<keyword evidence="6 9" id="KW-0067">ATP-binding</keyword>
<dbReference type="GO" id="GO:0015807">
    <property type="term" value="P:L-amino acid transport"/>
    <property type="evidence" value="ECO:0007669"/>
    <property type="project" value="TreeGrafter"/>
</dbReference>
<protein>
    <submittedName>
        <fullName evidence="9">Amino acid/amide ABC transporter ATP-binding protein 2, HAAT family</fullName>
    </submittedName>
</protein>
<evidence type="ECO:0000256" key="4">
    <source>
        <dbReference type="ARBA" id="ARBA00022519"/>
    </source>
</evidence>
<keyword evidence="4" id="KW-0472">Membrane</keyword>
<evidence type="ECO:0000313" key="9">
    <source>
        <dbReference type="EMBL" id="SDD93038.1"/>
    </source>
</evidence>
<feature type="domain" description="ABC transporter" evidence="8">
    <location>
        <begin position="8"/>
        <end position="239"/>
    </location>
</feature>
<name>A0A1G6YRP0_9BURK</name>
<dbReference type="InterPro" id="IPR003593">
    <property type="entry name" value="AAA+_ATPase"/>
</dbReference>
<dbReference type="InterPro" id="IPR052156">
    <property type="entry name" value="BCAA_Transport_ATP-bd_LivF"/>
</dbReference>
<dbReference type="RefSeq" id="WP_425434140.1">
    <property type="nucleotide sequence ID" value="NZ_FMYQ01000028.1"/>
</dbReference>
<dbReference type="PANTHER" id="PTHR43820">
    <property type="entry name" value="HIGH-AFFINITY BRANCHED-CHAIN AMINO ACID TRANSPORT ATP-BINDING PROTEIN LIVF"/>
    <property type="match status" value="1"/>
</dbReference>
<dbReference type="EMBL" id="FMYQ01000028">
    <property type="protein sequence ID" value="SDD93038.1"/>
    <property type="molecule type" value="Genomic_DNA"/>
</dbReference>
<dbReference type="PROSITE" id="PS00211">
    <property type="entry name" value="ABC_TRANSPORTER_1"/>
    <property type="match status" value="1"/>
</dbReference>